<feature type="disulfide bond" evidence="7">
    <location>
        <begin position="484"/>
        <end position="502"/>
    </location>
</feature>
<feature type="binding site" evidence="5">
    <location>
        <position position="195"/>
    </location>
    <ligand>
        <name>hydrogencarbonate</name>
        <dbReference type="ChEBI" id="CHEBI:17544"/>
        <label>1</label>
    </ligand>
</feature>
<feature type="disulfide bond" evidence="7">
    <location>
        <begin position="639"/>
        <end position="650"/>
    </location>
</feature>
<feature type="disulfide bond" evidence="7">
    <location>
        <begin position="313"/>
        <end position="327"/>
    </location>
</feature>
<feature type="binding site" evidence="6">
    <location>
        <position position="335"/>
    </location>
    <ligand>
        <name>Fe(3+)</name>
        <dbReference type="ChEBI" id="CHEBI:29034"/>
        <label>1</label>
    </ligand>
</feature>
<keyword evidence="4 7" id="KW-1015">Disulfide bond</keyword>
<organism evidence="9">
    <name type="scientific">Anopheles atroparvus</name>
    <name type="common">European mosquito</name>
    <dbReference type="NCBI Taxonomy" id="41427"/>
    <lineage>
        <taxon>Eukaryota</taxon>
        <taxon>Metazoa</taxon>
        <taxon>Ecdysozoa</taxon>
        <taxon>Arthropoda</taxon>
        <taxon>Hexapoda</taxon>
        <taxon>Insecta</taxon>
        <taxon>Pterygota</taxon>
        <taxon>Neoptera</taxon>
        <taxon>Endopterygota</taxon>
        <taxon>Diptera</taxon>
        <taxon>Nematocera</taxon>
        <taxon>Culicoidea</taxon>
        <taxon>Culicidae</taxon>
        <taxon>Anophelinae</taxon>
        <taxon>Anopheles</taxon>
    </lineage>
</organism>
<accession>A0A182J2S7</accession>
<dbReference type="PRINTS" id="PR00422">
    <property type="entry name" value="TRANSFERRIN"/>
</dbReference>
<dbReference type="PROSITE" id="PS00205">
    <property type="entry name" value="TRANSFERRIN_LIKE_1"/>
    <property type="match status" value="1"/>
</dbReference>
<evidence type="ECO:0000256" key="2">
    <source>
        <dbReference type="ARBA" id="ARBA00022525"/>
    </source>
</evidence>
<dbReference type="GO" id="GO:0055037">
    <property type="term" value="C:recycling endosome"/>
    <property type="evidence" value="ECO:0007669"/>
    <property type="project" value="TreeGrafter"/>
</dbReference>
<dbReference type="CDD" id="cd13529">
    <property type="entry name" value="PBP2_transferrin"/>
    <property type="match status" value="2"/>
</dbReference>
<dbReference type="STRING" id="41427.A0A182J2S7"/>
<dbReference type="VEuPathDB" id="VectorBase:AATE010283"/>
<feature type="disulfide bond" evidence="7">
    <location>
        <begin position="578"/>
        <end position="667"/>
    </location>
</feature>
<feature type="binding site" evidence="6">
    <location>
        <position position="161"/>
    </location>
    <ligand>
        <name>Fe(3+)</name>
        <dbReference type="ChEBI" id="CHEBI:29034"/>
        <label>1</label>
    </ligand>
</feature>
<evidence type="ECO:0000256" key="1">
    <source>
        <dbReference type="ARBA" id="ARBA00004613"/>
    </source>
</evidence>
<feature type="domain" description="Transferrin-like" evidence="8">
    <location>
        <begin position="73"/>
        <end position="466"/>
    </location>
</feature>
<feature type="disulfide bond" evidence="7">
    <location>
        <begin position="230"/>
        <end position="253"/>
    </location>
</feature>
<keyword evidence="6" id="KW-0479">Metal-binding</keyword>
<dbReference type="InterPro" id="IPR016357">
    <property type="entry name" value="Transferrin"/>
</dbReference>
<reference evidence="9" key="1">
    <citation type="submission" date="2022-08" db="UniProtKB">
        <authorList>
            <consortium name="EnsemblMetazoa"/>
        </authorList>
    </citation>
    <scope>IDENTIFICATION</scope>
    <source>
        <strain evidence="9">EBRO</strain>
    </source>
</reference>
<evidence type="ECO:0000256" key="3">
    <source>
        <dbReference type="ARBA" id="ARBA00022737"/>
    </source>
</evidence>
<dbReference type="GO" id="GO:0005886">
    <property type="term" value="C:plasma membrane"/>
    <property type="evidence" value="ECO:0007669"/>
    <property type="project" value="TreeGrafter"/>
</dbReference>
<dbReference type="PANTHER" id="PTHR11485:SF29">
    <property type="entry name" value="TRANSFERRIN 2"/>
    <property type="match status" value="1"/>
</dbReference>
<feature type="disulfide bond" evidence="7">
    <location>
        <begin position="86"/>
        <end position="109"/>
    </location>
</feature>
<evidence type="ECO:0000256" key="7">
    <source>
        <dbReference type="PIRSR" id="PIRSR002549-4"/>
    </source>
</evidence>
<dbReference type="GO" id="GO:0046872">
    <property type="term" value="F:metal ion binding"/>
    <property type="evidence" value="ECO:0007669"/>
    <property type="project" value="UniProtKB-KW"/>
</dbReference>
<keyword evidence="3" id="KW-0677">Repeat</keyword>
<dbReference type="GO" id="GO:0005615">
    <property type="term" value="C:extracellular space"/>
    <property type="evidence" value="ECO:0007669"/>
    <property type="project" value="InterPro"/>
</dbReference>
<dbReference type="Gene3D" id="3.40.190.10">
    <property type="entry name" value="Periplasmic binding protein-like II"/>
    <property type="match status" value="4"/>
</dbReference>
<dbReference type="InterPro" id="IPR001156">
    <property type="entry name" value="Transferrin-like_dom"/>
</dbReference>
<feature type="binding site" evidence="6">
    <location>
        <position position="554"/>
    </location>
    <ligand>
        <name>Fe(3+)</name>
        <dbReference type="ChEBI" id="CHEBI:29034"/>
        <label>1</label>
    </ligand>
</feature>
<dbReference type="SUPFAM" id="SSF53850">
    <property type="entry name" value="Periplasmic binding protein-like II"/>
    <property type="match status" value="2"/>
</dbReference>
<feature type="binding site" evidence="5">
    <location>
        <position position="196"/>
    </location>
    <ligand>
        <name>hydrogencarbonate</name>
        <dbReference type="ChEBI" id="CHEBI:17544"/>
        <label>1</label>
    </ligand>
</feature>
<feature type="binding site" evidence="6">
    <location>
        <position position="133"/>
    </location>
    <ligand>
        <name>Fe(3+)</name>
        <dbReference type="ChEBI" id="CHEBI:29034"/>
        <label>1</label>
    </ligand>
</feature>
<feature type="binding site" evidence="5">
    <location>
        <position position="587"/>
    </location>
    <ligand>
        <name>hydrogencarbonate</name>
        <dbReference type="ChEBI" id="CHEBI:17544"/>
        <label>1</label>
    </ligand>
</feature>
<keyword evidence="2" id="KW-0964">Secreted</keyword>
<dbReference type="EnsemblMetazoa" id="AATE010283-RA">
    <property type="protein sequence ID" value="AATE010283-PA.1"/>
    <property type="gene ID" value="AATE010283"/>
</dbReference>
<dbReference type="SMART" id="SM00094">
    <property type="entry name" value="TR_FER"/>
    <property type="match status" value="2"/>
</dbReference>
<feature type="disulfide bond" evidence="7">
    <location>
        <begin position="187"/>
        <end position="277"/>
    </location>
</feature>
<evidence type="ECO:0000256" key="6">
    <source>
        <dbReference type="PIRSR" id="PIRSR002549-3"/>
    </source>
</evidence>
<dbReference type="FunFam" id="3.40.190.10:FF:000095">
    <property type="entry name" value="Lactotransferrin"/>
    <property type="match status" value="1"/>
</dbReference>
<dbReference type="PROSITE" id="PS51408">
    <property type="entry name" value="TRANSFERRIN_LIKE_4"/>
    <property type="match status" value="2"/>
</dbReference>
<feature type="binding site" evidence="6">
    <location>
        <position position="526"/>
    </location>
    <ligand>
        <name>Fe(3+)</name>
        <dbReference type="ChEBI" id="CHEBI:29034"/>
        <label>1</label>
    </ligand>
</feature>
<feature type="domain" description="Transferrin-like" evidence="8">
    <location>
        <begin position="471"/>
        <end position="817"/>
    </location>
</feature>
<feature type="disulfide bond" evidence="7">
    <location>
        <begin position="474"/>
        <end position="511"/>
    </location>
</feature>
<keyword evidence="6" id="KW-0408">Iron</keyword>
<evidence type="ECO:0000256" key="5">
    <source>
        <dbReference type="PIRSR" id="PIRSR002549-2"/>
    </source>
</evidence>
<dbReference type="AlphaFoldDB" id="A0A182J2S7"/>
<feature type="binding site" evidence="5">
    <location>
        <position position="586"/>
    </location>
    <ligand>
        <name>hydrogencarbonate</name>
        <dbReference type="ChEBI" id="CHEBI:17544"/>
        <label>1</label>
    </ligand>
</feature>
<dbReference type="InterPro" id="IPR018195">
    <property type="entry name" value="Transferrin_Fe_BS"/>
</dbReference>
<name>A0A182J2S7_ANOAO</name>
<proteinExistence type="predicted"/>
<dbReference type="GO" id="GO:0005769">
    <property type="term" value="C:early endosome"/>
    <property type="evidence" value="ECO:0007669"/>
    <property type="project" value="TreeGrafter"/>
</dbReference>
<dbReference type="PIRSF" id="PIRSF002549">
    <property type="entry name" value="Transferrin"/>
    <property type="match status" value="1"/>
</dbReference>
<dbReference type="PANTHER" id="PTHR11485">
    <property type="entry name" value="TRANSFERRIN"/>
    <property type="match status" value="1"/>
</dbReference>
<sequence length="846" mass="95036">TLVPLLGWACVVSCVEIYYFNFCFISLSVINVHLCTMVAINRWLCLSTIILVLCTFATGQYYVEDEKESRSNIVWCATSLEETYKCQNFTKALERDVALFSNFFLNISCHHGFDHDECMALINERKADVMTLDAGEVFSGGRFHSLIPLMQEGYEGGFTQYHAVAVVKKGSLPEVTHLRHLRGKKACFSWVGSHAGWTIPVYTIQREGGMAITDCNNFVKTATDYFGPSCAVNALIDKYNPIGDNSNQLCSLCTGEVPGGKCTPSDPYAGFEGAFRCLVEAGDIAFLKHTTVEEMVDSGFIPGVTVDQFELLCRDGTRQPVSQYRQCEWGAVPSHALVVSSATSKSDRRRYKKFFTNAVKLYGSKQKRYGNSTTSSVYDRQDDRYRPYQNSYTSTTTYSPFGENVVENATQPFEAFDLFESKRYGRRLNLMFQDSARHLAPIDDDKQNYQKYLGKSLEQIYDTRACPVGRMVLCVTSDAEYEKCIKMRTALKAQLIKPDMMCMKAHSHITCMQYIQSGTADVAVLDASDVYTAGLNYDLMPFMSEVYDLGLPEYYVVAVAKEEDPDTELTYLRGKYTCHSGINTAAGWVYPMAYLISNGWIRPYGCDSIRAAAEYFTKSCVPGAISKEYNTGLPYDNMCDLCHGSSFRYCRRDASEDYYGNTGAFRCLVEGGGHVAFVRHTTVIENTGGKKREWWARDALPDDFELLCPDGTRAEVNDYKKCNLGKVKANAIVARGGRGFNATEQSAYVNLFIYAQQFYGRKFSDDFSFSMFYSPPPYHDLIFSDATRGLRVVDADKRWFDAYLGPNFMRARRITDCHAGAGSLKISALSSLLFAVVVLLVQRSIN</sequence>
<evidence type="ECO:0000259" key="8">
    <source>
        <dbReference type="PROSITE" id="PS51408"/>
    </source>
</evidence>
<evidence type="ECO:0000313" key="9">
    <source>
        <dbReference type="EnsemblMetazoa" id="AATE010283-PA.1"/>
    </source>
</evidence>
<protein>
    <recommendedName>
        <fullName evidence="8">Transferrin-like domain-containing protein</fullName>
    </recommendedName>
</protein>
<comment type="subcellular location">
    <subcellularLocation>
        <location evidence="1">Secreted</location>
    </subcellularLocation>
</comment>
<feature type="disulfide bond" evidence="7">
    <location>
        <begin position="708"/>
        <end position="722"/>
    </location>
</feature>
<feature type="disulfide bond" evidence="7">
    <location>
        <begin position="620"/>
        <end position="642"/>
    </location>
</feature>
<evidence type="ECO:0000256" key="4">
    <source>
        <dbReference type="ARBA" id="ARBA00023157"/>
    </source>
</evidence>
<feature type="disulfide bond" evidence="7">
    <location>
        <begin position="606"/>
        <end position="817"/>
    </location>
</feature>
<dbReference type="GO" id="GO:0006826">
    <property type="term" value="P:iron ion transport"/>
    <property type="evidence" value="ECO:0007669"/>
    <property type="project" value="TreeGrafter"/>
</dbReference>
<feature type="disulfide bond" evidence="7">
    <location>
        <begin position="76"/>
        <end position="118"/>
    </location>
</feature>
<dbReference type="Pfam" id="PF00405">
    <property type="entry name" value="Transferrin"/>
    <property type="match status" value="2"/>
</dbReference>